<dbReference type="PROSITE" id="PS50088">
    <property type="entry name" value="ANK_REPEAT"/>
    <property type="match status" value="5"/>
</dbReference>
<feature type="repeat" description="ANK" evidence="3">
    <location>
        <begin position="268"/>
        <end position="300"/>
    </location>
</feature>
<accession>A0AAN0J4H9</accession>
<dbReference type="Gene3D" id="1.25.40.20">
    <property type="entry name" value="Ankyrin repeat-containing domain"/>
    <property type="match status" value="2"/>
</dbReference>
<feature type="repeat" description="ANK" evidence="3">
    <location>
        <begin position="200"/>
        <end position="232"/>
    </location>
</feature>
<dbReference type="KEGG" id="aqu:109581728"/>
<feature type="repeat" description="ANK" evidence="3">
    <location>
        <begin position="301"/>
        <end position="326"/>
    </location>
</feature>
<feature type="repeat" description="ANK" evidence="3">
    <location>
        <begin position="234"/>
        <end position="258"/>
    </location>
</feature>
<dbReference type="RefSeq" id="XP_019851651.1">
    <property type="nucleotide sequence ID" value="XM_019996092.1"/>
</dbReference>
<keyword evidence="2 3" id="KW-0040">ANK repeat</keyword>
<organism evidence="5 6">
    <name type="scientific">Amphimedon queenslandica</name>
    <name type="common">Sponge</name>
    <dbReference type="NCBI Taxonomy" id="400682"/>
    <lineage>
        <taxon>Eukaryota</taxon>
        <taxon>Metazoa</taxon>
        <taxon>Porifera</taxon>
        <taxon>Demospongiae</taxon>
        <taxon>Heteroscleromorpha</taxon>
        <taxon>Haplosclerida</taxon>
        <taxon>Niphatidae</taxon>
        <taxon>Amphimedon</taxon>
    </lineage>
</organism>
<dbReference type="InterPro" id="IPR051637">
    <property type="entry name" value="Ank_repeat_dom-contain_49"/>
</dbReference>
<dbReference type="InterPro" id="IPR002110">
    <property type="entry name" value="Ankyrin_rpt"/>
</dbReference>
<sequence length="489" mass="53813">MTTGFLQPYQSVVQVRKQVIAVLYSDWTLSCYNHNLKLMWSQKLNEKEIPISSEASLLVSAISIKKSPAGVILVGGRINGNYDNNNNNNDNIGGDSDKRRMRRGAEQEKMEHQKRPEAASIGKEVKSSSLGRELIKSIESDTKPEEVIILFEAGADPNATKYPSGEHPALIIAIKNDNIDIVKLLLEKGANPNATEYSFGGSPALIVAIEKNNIGIVDVLLEKGADPNIGFDTYKGTPLHHASKTGNADIIKLLITKGKADVNAVDNWNSTPMFNAVQSGSIEAVDILLTNGARTDVVDNYGNTPLLLAIEKGGSTEVIKLLITKGKADVTAACKKYRINPVLSRFKIAEVLITKMPKLYSAGQDRCDYSSEEENISLEPLELENVESRQTKTMSSSWLDRQEMSTSPMLYHCETSAELVHQTHESAPYRPQKTTALMLSSRPERKQLSAISTSLYDDELPAELTKESTYRLDKSSTAGQREGRKCDIL</sequence>
<feature type="compositionally biased region" description="Basic and acidic residues" evidence="4">
    <location>
        <begin position="95"/>
        <end position="117"/>
    </location>
</feature>
<dbReference type="PANTHER" id="PTHR24180:SF45">
    <property type="entry name" value="POLY [ADP-RIBOSE] POLYMERASE TANKYRASE"/>
    <property type="match status" value="1"/>
</dbReference>
<protein>
    <submittedName>
        <fullName evidence="5">Uncharacterized protein</fullName>
    </submittedName>
</protein>
<feature type="repeat" description="ANK" evidence="3">
    <location>
        <begin position="165"/>
        <end position="197"/>
    </location>
</feature>
<dbReference type="PANTHER" id="PTHR24180">
    <property type="entry name" value="CYCLIN-DEPENDENT KINASE INHIBITOR 2C-RELATED"/>
    <property type="match status" value="1"/>
</dbReference>
<dbReference type="SUPFAM" id="SSF48403">
    <property type="entry name" value="Ankyrin repeat"/>
    <property type="match status" value="1"/>
</dbReference>
<evidence type="ECO:0000313" key="5">
    <source>
        <dbReference type="EnsemblMetazoa" id="XP_019851651.1"/>
    </source>
</evidence>
<feature type="region of interest" description="Disordered" evidence="4">
    <location>
        <begin position="83"/>
        <end position="123"/>
    </location>
</feature>
<dbReference type="InterPro" id="IPR036770">
    <property type="entry name" value="Ankyrin_rpt-contain_sf"/>
</dbReference>
<evidence type="ECO:0000256" key="4">
    <source>
        <dbReference type="SAM" id="MobiDB-lite"/>
    </source>
</evidence>
<evidence type="ECO:0000256" key="3">
    <source>
        <dbReference type="PROSITE-ProRule" id="PRU00023"/>
    </source>
</evidence>
<proteinExistence type="predicted"/>
<keyword evidence="6" id="KW-1185">Reference proteome</keyword>
<dbReference type="AlphaFoldDB" id="A0AAN0J4H9"/>
<dbReference type="GeneID" id="109581728"/>
<dbReference type="Proteomes" id="UP000007879">
    <property type="component" value="Unassembled WGS sequence"/>
</dbReference>
<name>A0AAN0J4H9_AMPQE</name>
<reference evidence="5" key="2">
    <citation type="submission" date="2024-06" db="UniProtKB">
        <authorList>
            <consortium name="EnsemblMetazoa"/>
        </authorList>
    </citation>
    <scope>IDENTIFICATION</scope>
</reference>
<dbReference type="Pfam" id="PF12796">
    <property type="entry name" value="Ank_2"/>
    <property type="match status" value="2"/>
</dbReference>
<reference evidence="6" key="1">
    <citation type="journal article" date="2010" name="Nature">
        <title>The Amphimedon queenslandica genome and the evolution of animal complexity.</title>
        <authorList>
            <person name="Srivastava M."/>
            <person name="Simakov O."/>
            <person name="Chapman J."/>
            <person name="Fahey B."/>
            <person name="Gauthier M.E."/>
            <person name="Mitros T."/>
            <person name="Richards G.S."/>
            <person name="Conaco C."/>
            <person name="Dacre M."/>
            <person name="Hellsten U."/>
            <person name="Larroux C."/>
            <person name="Putnam N.H."/>
            <person name="Stanke M."/>
            <person name="Adamska M."/>
            <person name="Darling A."/>
            <person name="Degnan S.M."/>
            <person name="Oakley T.H."/>
            <person name="Plachetzki D.C."/>
            <person name="Zhai Y."/>
            <person name="Adamski M."/>
            <person name="Calcino A."/>
            <person name="Cummins S.F."/>
            <person name="Goodstein D.M."/>
            <person name="Harris C."/>
            <person name="Jackson D.J."/>
            <person name="Leys S.P."/>
            <person name="Shu S."/>
            <person name="Woodcroft B.J."/>
            <person name="Vervoort M."/>
            <person name="Kosik K.S."/>
            <person name="Manning G."/>
            <person name="Degnan B.M."/>
            <person name="Rokhsar D.S."/>
        </authorList>
    </citation>
    <scope>NUCLEOTIDE SEQUENCE [LARGE SCALE GENOMIC DNA]</scope>
</reference>
<evidence type="ECO:0000313" key="6">
    <source>
        <dbReference type="Proteomes" id="UP000007879"/>
    </source>
</evidence>
<dbReference type="EnsemblMetazoa" id="XM_019996092.1">
    <property type="protein sequence ID" value="XP_019851651.1"/>
    <property type="gene ID" value="LOC109581728"/>
</dbReference>
<dbReference type="PROSITE" id="PS50297">
    <property type="entry name" value="ANK_REP_REGION"/>
    <property type="match status" value="5"/>
</dbReference>
<dbReference type="SMART" id="SM00248">
    <property type="entry name" value="ANK"/>
    <property type="match status" value="5"/>
</dbReference>
<feature type="compositionally biased region" description="Low complexity" evidence="4">
    <location>
        <begin position="83"/>
        <end position="94"/>
    </location>
</feature>
<evidence type="ECO:0000256" key="2">
    <source>
        <dbReference type="ARBA" id="ARBA00023043"/>
    </source>
</evidence>
<evidence type="ECO:0000256" key="1">
    <source>
        <dbReference type="ARBA" id="ARBA00022737"/>
    </source>
</evidence>
<keyword evidence="1" id="KW-0677">Repeat</keyword>